<dbReference type="Proteomes" id="UP000245509">
    <property type="component" value="Unassembled WGS sequence"/>
</dbReference>
<evidence type="ECO:0000313" key="3">
    <source>
        <dbReference type="EMBL" id="PVU68357.1"/>
    </source>
</evidence>
<proteinExistence type="predicted"/>
<gene>
    <name evidence="2" type="ORF">DDW03_002720</name>
    <name evidence="3" type="ORF">DDW03_02620</name>
</gene>
<feature type="transmembrane region" description="Helical" evidence="1">
    <location>
        <begin position="6"/>
        <end position="29"/>
    </location>
</feature>
<organism evidence="3">
    <name type="scientific">Nanobsidianus stetteri</name>
    <dbReference type="NCBI Taxonomy" id="1294122"/>
    <lineage>
        <taxon>Archaea</taxon>
        <taxon>Nanobdellota</taxon>
        <taxon>Candidatus Nanoarchaeia</taxon>
        <taxon>Nanoarchaeales</taxon>
        <taxon>Nanopusillaceae</taxon>
        <taxon>Candidatus Nanobsidianus</taxon>
    </lineage>
</organism>
<feature type="transmembrane region" description="Helical" evidence="1">
    <location>
        <begin position="158"/>
        <end position="177"/>
    </location>
</feature>
<dbReference type="RefSeq" id="WP_228615527.1">
    <property type="nucleotide sequence ID" value="NZ_QEFP02000020.1"/>
</dbReference>
<feature type="transmembrane region" description="Helical" evidence="1">
    <location>
        <begin position="90"/>
        <end position="112"/>
    </location>
</feature>
<evidence type="ECO:0000313" key="2">
    <source>
        <dbReference type="EMBL" id="MCC5447304.1"/>
    </source>
</evidence>
<accession>A0A2T9WKJ8</accession>
<evidence type="ECO:0008006" key="4">
    <source>
        <dbReference type="Google" id="ProtNLM"/>
    </source>
</evidence>
<reference evidence="2" key="4">
    <citation type="submission" date="2021-11" db="EMBL/GenBank/DDBJ databases">
        <authorList>
            <person name="Munson-Mcgee J."/>
            <person name="Field E."/>
            <person name="Bateson M."/>
            <person name="Rooney C."/>
            <person name="Stepanauskas R."/>
            <person name="Young M."/>
        </authorList>
    </citation>
    <scope>NUCLEOTIDE SEQUENCE</scope>
    <source>
        <strain evidence="2">SCGC AB-777_F03</strain>
    </source>
</reference>
<reference evidence="3" key="2">
    <citation type="submission" date="2017-05" db="EMBL/GenBank/DDBJ databases">
        <authorList>
            <person name="Song R."/>
            <person name="Chenine A.L."/>
            <person name="Ruprecht R.M."/>
        </authorList>
    </citation>
    <scope>NUCLEOTIDE SEQUENCE</scope>
    <source>
        <strain evidence="3">SCGC AB-777_F03</strain>
    </source>
</reference>
<name>A0A2T9WKJ8_NANST</name>
<reference evidence="3" key="1">
    <citation type="journal article" date="2015" name="Appl. Environ. Microbiol.">
        <title>Nanoarchaeota, Their Sulfolobales Host, and Nanoarchaeota Virus Distribution across Yellowstone National Park Hot Springs.</title>
        <authorList>
            <person name="Munson-McGee J.H."/>
            <person name="Field E.K."/>
            <person name="Bateson M."/>
            <person name="Rooney C."/>
            <person name="Stepanauskas R."/>
            <person name="Young M.J."/>
        </authorList>
    </citation>
    <scope>NUCLEOTIDE SEQUENCE [LARGE SCALE GENOMIC DNA]</scope>
    <source>
        <strain evidence="3">SCGC AB-777_F03</strain>
    </source>
</reference>
<keyword evidence="1" id="KW-1133">Transmembrane helix</keyword>
<feature type="transmembrane region" description="Helical" evidence="1">
    <location>
        <begin position="124"/>
        <end position="146"/>
    </location>
</feature>
<reference evidence="2" key="3">
    <citation type="submission" date="2017-05" db="EMBL/GenBank/DDBJ databases">
        <authorList>
            <person name="Munson-Mcgee J.H."/>
        </authorList>
    </citation>
    <scope>NUCLEOTIDE SEQUENCE</scope>
    <source>
        <strain evidence="2">SCGC AB-777_F03</strain>
    </source>
</reference>
<comment type="caution">
    <text evidence="3">The sequence shown here is derived from an EMBL/GenBank/DDBJ whole genome shotgun (WGS) entry which is preliminary data.</text>
</comment>
<dbReference type="EMBL" id="QEFP01000015">
    <property type="protein sequence ID" value="PVU68357.1"/>
    <property type="molecule type" value="Genomic_DNA"/>
</dbReference>
<keyword evidence="1" id="KW-0472">Membrane</keyword>
<dbReference type="EMBL" id="QEFP02000020">
    <property type="protein sequence ID" value="MCC5447304.1"/>
    <property type="molecule type" value="Genomic_DNA"/>
</dbReference>
<evidence type="ECO:0000256" key="1">
    <source>
        <dbReference type="SAM" id="Phobius"/>
    </source>
</evidence>
<keyword evidence="1" id="KW-0812">Transmembrane</keyword>
<sequence length="193" mass="22339">MNIYYILYIFFESFILNSFPLFGAPFTLLSIPILSIIGINIYNIILVSIILGIGAASGRFVIYIIGILLSKPLKNNKNLLFIKRISNSKNFYITFFFLTILPFLPLDDLLFLSFGIEKINILKYYLIAVLGKILKSFLELYAEIFILNKLSHISNIPLLQLSIISSIAFILLSILFFKLDWEKYFNKWISKEK</sequence>
<dbReference type="AlphaFoldDB" id="A0A2T9WKJ8"/>
<feature type="transmembrane region" description="Helical" evidence="1">
    <location>
        <begin position="41"/>
        <end position="70"/>
    </location>
</feature>
<protein>
    <recommendedName>
        <fullName evidence="4">DedA family protein</fullName>
    </recommendedName>
</protein>